<protein>
    <submittedName>
        <fullName evidence="2">Transposase</fullName>
    </submittedName>
</protein>
<dbReference type="RefSeq" id="WP_283759644.1">
    <property type="nucleotide sequence ID" value="NZ_JAQOSQ010000023.1"/>
</dbReference>
<evidence type="ECO:0000313" key="3">
    <source>
        <dbReference type="Proteomes" id="UP001232992"/>
    </source>
</evidence>
<dbReference type="Proteomes" id="UP001232992">
    <property type="component" value="Unassembled WGS sequence"/>
</dbReference>
<dbReference type="InterPro" id="IPR038717">
    <property type="entry name" value="Tc1-like_DDE_dom"/>
</dbReference>
<organism evidence="2 3">
    <name type="scientific">Roseofilum casamattae BLCC-M143</name>
    <dbReference type="NCBI Taxonomy" id="3022442"/>
    <lineage>
        <taxon>Bacteria</taxon>
        <taxon>Bacillati</taxon>
        <taxon>Cyanobacteriota</taxon>
        <taxon>Cyanophyceae</taxon>
        <taxon>Desertifilales</taxon>
        <taxon>Desertifilaceae</taxon>
        <taxon>Roseofilum</taxon>
        <taxon>Roseofilum casamattae</taxon>
    </lineage>
</organism>
<accession>A0ABT7C0M0</accession>
<evidence type="ECO:0000313" key="2">
    <source>
        <dbReference type="EMBL" id="MDJ1184992.1"/>
    </source>
</evidence>
<name>A0ABT7C0M0_9CYAN</name>
<feature type="non-terminal residue" evidence="2">
    <location>
        <position position="1"/>
    </location>
</feature>
<comment type="caution">
    <text evidence="2">The sequence shown here is derived from an EMBL/GenBank/DDBJ whole genome shotgun (WGS) entry which is preliminary data.</text>
</comment>
<dbReference type="EMBL" id="JAQOSQ010000023">
    <property type="protein sequence ID" value="MDJ1184992.1"/>
    <property type="molecule type" value="Genomic_DNA"/>
</dbReference>
<gene>
    <name evidence="2" type="ORF">PMH09_17540</name>
</gene>
<keyword evidence="3" id="KW-1185">Reference proteome</keyword>
<reference evidence="2 3" key="1">
    <citation type="submission" date="2023-01" db="EMBL/GenBank/DDBJ databases">
        <title>Novel diversity within Roseofilum (Cyanobacteria; Desertifilaceae) from marine benthic mats with descriptions of four novel species.</title>
        <authorList>
            <person name="Wang Y."/>
            <person name="Berthold D.E."/>
            <person name="Hu J."/>
            <person name="Lefler F.W."/>
            <person name="Laughinghouse H.D. IV."/>
        </authorList>
    </citation>
    <scope>NUCLEOTIDE SEQUENCE [LARGE SCALE GENOMIC DNA]</scope>
    <source>
        <strain evidence="2 3">BLCC-M143</strain>
    </source>
</reference>
<evidence type="ECO:0000259" key="1">
    <source>
        <dbReference type="Pfam" id="PF13358"/>
    </source>
</evidence>
<proteinExistence type="predicted"/>
<sequence length="145" mass="17176">PLTGWRHVEVTDQRTQRDYGQQMKYLVDECFPGAEKIILVQDNLNTHVKASLYKAFEPDEAQRILSKLEFHYTPKHGSWLNMAEIELSVLNRQCLNRRIAKKDILKKEIAAWEKQRNQTGSVMDWQFTTEEARIKLKHLYPLIKH</sequence>
<dbReference type="Pfam" id="PF13358">
    <property type="entry name" value="DDE_3"/>
    <property type="match status" value="1"/>
</dbReference>
<feature type="domain" description="Tc1-like transposase DDE" evidence="1">
    <location>
        <begin position="8"/>
        <end position="105"/>
    </location>
</feature>